<reference evidence="8" key="5">
    <citation type="submission" date="2025-09" db="UniProtKB">
        <authorList>
            <consortium name="Ensembl"/>
        </authorList>
    </citation>
    <scope>IDENTIFICATION</scope>
</reference>
<feature type="domain" description="Sushi" evidence="7">
    <location>
        <begin position="146"/>
        <end position="209"/>
    </location>
</feature>
<dbReference type="STRING" id="7868.ENSCMIP00000046685"/>
<name>A0A4W3KHB5_CALMI</name>
<keyword evidence="3 6" id="KW-0732">Signal</keyword>
<dbReference type="CDD" id="cd00033">
    <property type="entry name" value="CCP"/>
    <property type="match status" value="10"/>
</dbReference>
<dbReference type="SMART" id="SM00032">
    <property type="entry name" value="CCP"/>
    <property type="match status" value="10"/>
</dbReference>
<dbReference type="Proteomes" id="UP000314986">
    <property type="component" value="Unassembled WGS sequence"/>
</dbReference>
<dbReference type="GeneTree" id="ENSGT00940000154386"/>
<evidence type="ECO:0000256" key="3">
    <source>
        <dbReference type="ARBA" id="ARBA00022729"/>
    </source>
</evidence>
<evidence type="ECO:0000313" key="8">
    <source>
        <dbReference type="Ensembl" id="ENSCMIP00000046685.1"/>
    </source>
</evidence>
<dbReference type="InterPro" id="IPR000436">
    <property type="entry name" value="Sushi_SCR_CCP_dom"/>
</dbReference>
<dbReference type="InParanoid" id="A0A4W3KHB5"/>
<dbReference type="AlphaFoldDB" id="A0A4W3KHB5"/>
<evidence type="ECO:0000256" key="2">
    <source>
        <dbReference type="ARBA" id="ARBA00022659"/>
    </source>
</evidence>
<dbReference type="PANTHER" id="PTHR45785:SF2">
    <property type="entry name" value="COMPLEMENT FACTOR H-RELATED"/>
    <property type="match status" value="1"/>
</dbReference>
<feature type="domain" description="Sushi" evidence="7">
    <location>
        <begin position="86"/>
        <end position="145"/>
    </location>
</feature>
<reference evidence="8" key="4">
    <citation type="submission" date="2025-08" db="UniProtKB">
        <authorList>
            <consortium name="Ensembl"/>
        </authorList>
    </citation>
    <scope>IDENTIFICATION</scope>
</reference>
<reference evidence="9" key="1">
    <citation type="journal article" date="2006" name="Science">
        <title>Ancient noncoding elements conserved in the human genome.</title>
        <authorList>
            <person name="Venkatesh B."/>
            <person name="Kirkness E.F."/>
            <person name="Loh Y.H."/>
            <person name="Halpern A.L."/>
            <person name="Lee A.P."/>
            <person name="Johnson J."/>
            <person name="Dandona N."/>
            <person name="Viswanathan L.D."/>
            <person name="Tay A."/>
            <person name="Venter J.C."/>
            <person name="Strausberg R.L."/>
            <person name="Brenner S."/>
        </authorList>
    </citation>
    <scope>NUCLEOTIDE SEQUENCE [LARGE SCALE GENOMIC DNA]</scope>
</reference>
<feature type="domain" description="Sushi" evidence="7">
    <location>
        <begin position="560"/>
        <end position="612"/>
    </location>
</feature>
<evidence type="ECO:0000256" key="5">
    <source>
        <dbReference type="PROSITE-ProRule" id="PRU00302"/>
    </source>
</evidence>
<feature type="domain" description="Sushi" evidence="7">
    <location>
        <begin position="267"/>
        <end position="321"/>
    </location>
</feature>
<feature type="domain" description="Sushi" evidence="7">
    <location>
        <begin position="25"/>
        <end position="85"/>
    </location>
</feature>
<feature type="signal peptide" evidence="6">
    <location>
        <begin position="1"/>
        <end position="22"/>
    </location>
</feature>
<comment type="caution">
    <text evidence="5">Lacks conserved residue(s) required for the propagation of feature annotation.</text>
</comment>
<dbReference type="GO" id="GO:0001851">
    <property type="term" value="F:complement component C3b binding"/>
    <property type="evidence" value="ECO:0007669"/>
    <property type="project" value="TreeGrafter"/>
</dbReference>
<evidence type="ECO:0000313" key="9">
    <source>
        <dbReference type="Proteomes" id="UP000314986"/>
    </source>
</evidence>
<comment type="subcellular location">
    <subcellularLocation>
        <location evidence="1">Virion</location>
    </subcellularLocation>
</comment>
<sequence length="840" mass="95591">MKSIAFALLLTNLGSFGIVTEAIRESCSAPERIHNAQPLVISDTHEHGFILMFKCQPGYIQINYLRMVCQDGKWSNLNIGDYCKPRPCESLQDPDNGRFHLTNHEEFVFGARVQYTCNEGYQMVGSDERDCRVDGWSGRPPFCEVKTCSSVNIPEDIRAKGIYDSQPDFPYGSVLQFECTSPNTALQGAKEIYCLENKTWSHPVPFCTEIQCEKTRLEFGHVKSSKDIFKNGEIQEYQCNPSYKPSSKHPSRCTKDGWIPEPLCSPITCQTTYIHNGDFEIPMMYNYQETVHYTCNRGYTPSRQKVTCRADGWEPVPTCAEMTCTVRYDSGLQQANVGKYQIGERTSYSCRECTYWRCQPDTHSLCTTSGWEPPLACPGSCSEPPEISHGRYNPPKSMYRNHQKVTYSCEDSYQLKGREEIQCINGRWDPRGSLPACIAQCPKPLEIISGSYLPKQLWYNDGAKVKYSCENSNRLQGSNEIQCQNGEWLIGDSYPTCIVSICSDPPRVAHATIRPRSGPYHVGDFVTYTCLRSYTLHGNQQLQCGASGWPQKPICFDYTTSCVPPPLLKNGHVTTALPYKIEYGCNYSFRIQGRSTIFCVDGNWTESPSCHDPEMKCDQPPRVSGGDFLNYKTAYDHGETRKFECQNYYTLEGPNVVRCIGGQWTPPPICHEPCVVNKESFQTNKVNLKWKTNKKLYVRHEEGLDFRCFARHKVETGDSLRQICHDGHITIPTCYRDRQTEDCFPLQFLKCHNCTGSKICVQYQSRVISVSKPGKTITNVSRMKSATEVTLGIIIEARSMQFNKPLIGDYRFPFRKGSTLTFNVTFSEIFSIEFIDITRM</sequence>
<dbReference type="GO" id="GO:0006956">
    <property type="term" value="P:complement activation"/>
    <property type="evidence" value="ECO:0007669"/>
    <property type="project" value="TreeGrafter"/>
</dbReference>
<protein>
    <recommendedName>
        <fullName evidence="7">Sushi domain-containing protein</fullName>
    </recommendedName>
</protein>
<evidence type="ECO:0000256" key="4">
    <source>
        <dbReference type="ARBA" id="ARBA00023157"/>
    </source>
</evidence>
<feature type="domain" description="Sushi" evidence="7">
    <location>
        <begin position="500"/>
        <end position="557"/>
    </location>
</feature>
<keyword evidence="9" id="KW-1185">Reference proteome</keyword>
<reference evidence="9" key="3">
    <citation type="journal article" date="2014" name="Nature">
        <title>Elephant shark genome provides unique insights into gnathostome evolution.</title>
        <authorList>
            <consortium name="International Elephant Shark Genome Sequencing Consortium"/>
            <person name="Venkatesh B."/>
            <person name="Lee A.P."/>
            <person name="Ravi V."/>
            <person name="Maurya A.K."/>
            <person name="Lian M.M."/>
            <person name="Swann J.B."/>
            <person name="Ohta Y."/>
            <person name="Flajnik M.F."/>
            <person name="Sutoh Y."/>
            <person name="Kasahara M."/>
            <person name="Hoon S."/>
            <person name="Gangu V."/>
            <person name="Roy S.W."/>
            <person name="Irimia M."/>
            <person name="Korzh V."/>
            <person name="Kondrychyn I."/>
            <person name="Lim Z.W."/>
            <person name="Tay B.H."/>
            <person name="Tohari S."/>
            <person name="Kong K.W."/>
            <person name="Ho S."/>
            <person name="Lorente-Galdos B."/>
            <person name="Quilez J."/>
            <person name="Marques-Bonet T."/>
            <person name="Raney B.J."/>
            <person name="Ingham P.W."/>
            <person name="Tay A."/>
            <person name="Hillier L.W."/>
            <person name="Minx P."/>
            <person name="Boehm T."/>
            <person name="Wilson R.K."/>
            <person name="Brenner S."/>
            <person name="Warren W.C."/>
        </authorList>
    </citation>
    <scope>NUCLEOTIDE SEQUENCE [LARGE SCALE GENOMIC DNA]</scope>
</reference>
<keyword evidence="4 5" id="KW-1015">Disulfide bond</keyword>
<feature type="domain" description="Sushi" evidence="7">
    <location>
        <begin position="615"/>
        <end position="672"/>
    </location>
</feature>
<dbReference type="Pfam" id="PF00084">
    <property type="entry name" value="Sushi"/>
    <property type="match status" value="10"/>
</dbReference>
<dbReference type="PANTHER" id="PTHR45785">
    <property type="entry name" value="COMPLEMENT FACTOR H-RELATED"/>
    <property type="match status" value="1"/>
</dbReference>
<dbReference type="InterPro" id="IPR051503">
    <property type="entry name" value="ComplSys_Reg/VirEntry_Med"/>
</dbReference>
<organism evidence="8 9">
    <name type="scientific">Callorhinchus milii</name>
    <name type="common">Ghost shark</name>
    <dbReference type="NCBI Taxonomy" id="7868"/>
    <lineage>
        <taxon>Eukaryota</taxon>
        <taxon>Metazoa</taxon>
        <taxon>Chordata</taxon>
        <taxon>Craniata</taxon>
        <taxon>Vertebrata</taxon>
        <taxon>Chondrichthyes</taxon>
        <taxon>Holocephali</taxon>
        <taxon>Chimaeriformes</taxon>
        <taxon>Callorhinchidae</taxon>
        <taxon>Callorhinchus</taxon>
    </lineage>
</organism>
<dbReference type="GO" id="GO:0005615">
    <property type="term" value="C:extracellular space"/>
    <property type="evidence" value="ECO:0007669"/>
    <property type="project" value="TreeGrafter"/>
</dbReference>
<dbReference type="InterPro" id="IPR035976">
    <property type="entry name" value="Sushi/SCR/CCP_sf"/>
</dbReference>
<evidence type="ECO:0000256" key="1">
    <source>
        <dbReference type="ARBA" id="ARBA00004328"/>
    </source>
</evidence>
<feature type="disulfide bond" evidence="5">
    <location>
        <begin position="88"/>
        <end position="131"/>
    </location>
</feature>
<keyword evidence="2 5" id="KW-0768">Sushi</keyword>
<dbReference type="Ensembl" id="ENSCMIT00000047347.1">
    <property type="protein sequence ID" value="ENSCMIP00000046685.1"/>
    <property type="gene ID" value="ENSCMIG00000019170.1"/>
</dbReference>
<evidence type="ECO:0000256" key="6">
    <source>
        <dbReference type="SAM" id="SignalP"/>
    </source>
</evidence>
<dbReference type="SUPFAM" id="SSF57535">
    <property type="entry name" value="Complement control module/SCR domain"/>
    <property type="match status" value="11"/>
</dbReference>
<feature type="chain" id="PRO_5021187032" description="Sushi domain-containing protein" evidence="6">
    <location>
        <begin position="23"/>
        <end position="840"/>
    </location>
</feature>
<accession>A0A4W3KHB5</accession>
<dbReference type="PROSITE" id="PS50923">
    <property type="entry name" value="SUSHI"/>
    <property type="match status" value="9"/>
</dbReference>
<feature type="domain" description="Sushi" evidence="7">
    <location>
        <begin position="440"/>
        <end position="499"/>
    </location>
</feature>
<reference evidence="9" key="2">
    <citation type="journal article" date="2007" name="PLoS Biol.">
        <title>Survey sequencing and comparative analysis of the elephant shark (Callorhinchus milii) genome.</title>
        <authorList>
            <person name="Venkatesh B."/>
            <person name="Kirkness E.F."/>
            <person name="Loh Y.H."/>
            <person name="Halpern A.L."/>
            <person name="Lee A.P."/>
            <person name="Johnson J."/>
            <person name="Dandona N."/>
            <person name="Viswanathan L.D."/>
            <person name="Tay A."/>
            <person name="Venter J.C."/>
            <person name="Strausberg R.L."/>
            <person name="Brenner S."/>
        </authorList>
    </citation>
    <scope>NUCLEOTIDE SEQUENCE [LARGE SCALE GENOMIC DNA]</scope>
</reference>
<proteinExistence type="predicted"/>
<dbReference type="Gene3D" id="2.10.70.10">
    <property type="entry name" value="Complement Module, domain 1"/>
    <property type="match status" value="11"/>
</dbReference>
<evidence type="ECO:0000259" key="7">
    <source>
        <dbReference type="PROSITE" id="PS50923"/>
    </source>
</evidence>
<feature type="domain" description="Sushi" evidence="7">
    <location>
        <begin position="379"/>
        <end position="439"/>
    </location>
</feature>